<dbReference type="Proteomes" id="UP000248161">
    <property type="component" value="Unassembled WGS sequence"/>
</dbReference>
<dbReference type="PANTHER" id="PTHR40078">
    <property type="entry name" value="INTEGRAL MEMBRANE PROTEIN-RELATED"/>
    <property type="match status" value="1"/>
</dbReference>
<evidence type="ECO:0000256" key="1">
    <source>
        <dbReference type="SAM" id="Phobius"/>
    </source>
</evidence>
<dbReference type="AlphaFoldDB" id="A0A2V3HU42"/>
<feature type="transmembrane region" description="Helical" evidence="1">
    <location>
        <begin position="33"/>
        <end position="55"/>
    </location>
</feature>
<organism evidence="2 3">
    <name type="scientific">Candidatus Thalassarchaeum betae</name>
    <dbReference type="NCBI Taxonomy" id="2599289"/>
    <lineage>
        <taxon>Archaea</taxon>
        <taxon>Methanobacteriati</taxon>
        <taxon>Thermoplasmatota</taxon>
        <taxon>Candidatus Poseidoniia</taxon>
        <taxon>Candidatus Poseidoniales</taxon>
        <taxon>Candidatus Thalassarchaeaceae</taxon>
        <taxon>Candidatus Thalassarchaeum</taxon>
    </lineage>
</organism>
<evidence type="ECO:0000313" key="2">
    <source>
        <dbReference type="EMBL" id="PXF22392.1"/>
    </source>
</evidence>
<dbReference type="EMBL" id="PSPG01000001">
    <property type="protein sequence ID" value="PXF22392.1"/>
    <property type="molecule type" value="Genomic_DNA"/>
</dbReference>
<dbReference type="PANTHER" id="PTHR40078:SF1">
    <property type="entry name" value="INTEGRAL MEMBRANE PROTEIN"/>
    <property type="match status" value="1"/>
</dbReference>
<keyword evidence="1" id="KW-0812">Transmembrane</keyword>
<feature type="transmembrane region" description="Helical" evidence="1">
    <location>
        <begin position="128"/>
        <end position="149"/>
    </location>
</feature>
<evidence type="ECO:0000313" key="3">
    <source>
        <dbReference type="Proteomes" id="UP000248161"/>
    </source>
</evidence>
<sequence>MGLPSFLRPAKEVPTTWWSADDPMTTRPRPQSLVILIFGLWVFGTGDAILIAAGIGNTPWTVLAEGIAINIGRSVGQATFLVSIIVLFLWIPLKEKPGIGTILNVIFIAAAIEVMVPRLPTPDNLGVALLQVLAGILLIGIGSSIYLTANLGPGPRDGWMTGLQRMSGVPISRVRGIIEVCVLALGWLLGGTFWVGTILFAILIGPVVGICLNIAGRLGQPGEVHG</sequence>
<feature type="transmembrane region" description="Helical" evidence="1">
    <location>
        <begin position="67"/>
        <end position="91"/>
    </location>
</feature>
<feature type="transmembrane region" description="Helical" evidence="1">
    <location>
        <begin position="98"/>
        <end position="116"/>
    </location>
</feature>
<name>A0A2V3HU42_9ARCH</name>
<dbReference type="InterPro" id="IPR038750">
    <property type="entry name" value="YczE/YyaS-like"/>
</dbReference>
<comment type="caution">
    <text evidence="2">The sequence shown here is derived from an EMBL/GenBank/DDBJ whole genome shotgun (WGS) entry which is preliminary data.</text>
</comment>
<reference evidence="2 3" key="1">
    <citation type="journal article" date="2015" name="Nat. Commun.">
        <title>Genomic and transcriptomic evidence for scavenging of diverse organic compounds by widespread deep-sea archaea.</title>
        <authorList>
            <person name="Li M."/>
            <person name="Baker B.J."/>
            <person name="Anantharaman K."/>
            <person name="Jain S."/>
            <person name="Breier J.A."/>
            <person name="Dick G.J."/>
        </authorList>
    </citation>
    <scope>NUCLEOTIDE SEQUENCE [LARGE SCALE GENOMIC DNA]</scope>
    <source>
        <strain evidence="2">Cayman_51_deep</strain>
    </source>
</reference>
<keyword evidence="1" id="KW-0472">Membrane</keyword>
<gene>
    <name evidence="2" type="ORF">CXX69_00145</name>
</gene>
<dbReference type="Pfam" id="PF19700">
    <property type="entry name" value="DUF6198"/>
    <property type="match status" value="1"/>
</dbReference>
<accession>A0A2V3HU42</accession>
<proteinExistence type="predicted"/>
<keyword evidence="1" id="KW-1133">Transmembrane helix</keyword>
<protein>
    <submittedName>
        <fullName evidence="2">Uncharacterized protein</fullName>
    </submittedName>
</protein>